<evidence type="ECO:0000313" key="5">
    <source>
        <dbReference type="EMBL" id="OIW10855.1"/>
    </source>
</evidence>
<organism evidence="5 6">
    <name type="scientific">Lupinus angustifolius</name>
    <name type="common">Narrow-leaved blue lupine</name>
    <dbReference type="NCBI Taxonomy" id="3871"/>
    <lineage>
        <taxon>Eukaryota</taxon>
        <taxon>Viridiplantae</taxon>
        <taxon>Streptophyta</taxon>
        <taxon>Embryophyta</taxon>
        <taxon>Tracheophyta</taxon>
        <taxon>Spermatophyta</taxon>
        <taxon>Magnoliopsida</taxon>
        <taxon>eudicotyledons</taxon>
        <taxon>Gunneridae</taxon>
        <taxon>Pentapetalae</taxon>
        <taxon>rosids</taxon>
        <taxon>fabids</taxon>
        <taxon>Fabales</taxon>
        <taxon>Fabaceae</taxon>
        <taxon>Papilionoideae</taxon>
        <taxon>50 kb inversion clade</taxon>
        <taxon>genistoids sensu lato</taxon>
        <taxon>core genistoids</taxon>
        <taxon>Genisteae</taxon>
        <taxon>Lupinus</taxon>
    </lineage>
</organism>
<evidence type="ECO:0008006" key="7">
    <source>
        <dbReference type="Google" id="ProtNLM"/>
    </source>
</evidence>
<dbReference type="Gene3D" id="2.30.30.790">
    <property type="match status" value="1"/>
</dbReference>
<dbReference type="GO" id="GO:0005840">
    <property type="term" value="C:ribosome"/>
    <property type="evidence" value="ECO:0007669"/>
    <property type="project" value="UniProtKB-KW"/>
</dbReference>
<feature type="region of interest" description="Disordered" evidence="4">
    <location>
        <begin position="60"/>
        <end position="93"/>
    </location>
</feature>
<dbReference type="STRING" id="3871.A0A4P1RHR6"/>
<dbReference type="GO" id="GO:0006412">
    <property type="term" value="P:translation"/>
    <property type="evidence" value="ECO:0007669"/>
    <property type="project" value="InterPro"/>
</dbReference>
<dbReference type="GO" id="GO:0003735">
    <property type="term" value="F:structural constituent of ribosome"/>
    <property type="evidence" value="ECO:0007669"/>
    <property type="project" value="InterPro"/>
</dbReference>
<evidence type="ECO:0000313" key="6">
    <source>
        <dbReference type="Proteomes" id="UP000188354"/>
    </source>
</evidence>
<keyword evidence="2" id="KW-0689">Ribosomal protein</keyword>
<proteinExistence type="inferred from homology"/>
<dbReference type="AlphaFoldDB" id="A0A4P1RHR6"/>
<dbReference type="SUPFAM" id="SSF50104">
    <property type="entry name" value="Translation proteins SH3-like domain"/>
    <property type="match status" value="1"/>
</dbReference>
<dbReference type="PANTHER" id="PTHR15680">
    <property type="entry name" value="RIBOSOMAL PROTEIN L19"/>
    <property type="match status" value="1"/>
</dbReference>
<evidence type="ECO:0000256" key="4">
    <source>
        <dbReference type="SAM" id="MobiDB-lite"/>
    </source>
</evidence>
<dbReference type="Proteomes" id="UP000188354">
    <property type="component" value="Chromosome LG06"/>
</dbReference>
<gene>
    <name evidence="5" type="ORF">TanjilG_27801</name>
</gene>
<sequence>MASSQILLQRFVMPQIPIAKVGFVSCCPTSRLGYRNTPFTSISWSHSVQKHRAGFVVRAESEPQENAQNVEQEAPSVDVEEQEEEVSEAKPTRKPRVKLGDIMGILHKRAIEASEKERATPDIRTGDIVEIKLEVPENKRRLSIYKGIVISRQNSGIHTTIRIRRIIAGVGVEIVFPV</sequence>
<dbReference type="InterPro" id="IPR008991">
    <property type="entry name" value="Translation_prot_SH3-like_sf"/>
</dbReference>
<keyword evidence="3" id="KW-0687">Ribonucleoprotein</keyword>
<comment type="similarity">
    <text evidence="1">Belongs to the bacterial ribosomal protein bL19 family.</text>
</comment>
<dbReference type="Gramene" id="OIW10855">
    <property type="protein sequence ID" value="OIW10855"/>
    <property type="gene ID" value="TanjilG_27801"/>
</dbReference>
<reference evidence="5 6" key="1">
    <citation type="journal article" date="2017" name="Plant Biotechnol. J.">
        <title>A comprehensive draft genome sequence for lupin (Lupinus angustifolius), an emerging health food: insights into plant-microbe interactions and legume evolution.</title>
        <authorList>
            <person name="Hane J.K."/>
            <person name="Ming Y."/>
            <person name="Kamphuis L.G."/>
            <person name="Nelson M.N."/>
            <person name="Garg G."/>
            <person name="Atkins C.A."/>
            <person name="Bayer P.E."/>
            <person name="Bravo A."/>
            <person name="Bringans S."/>
            <person name="Cannon S."/>
            <person name="Edwards D."/>
            <person name="Foley R."/>
            <person name="Gao L.L."/>
            <person name="Harrison M.J."/>
            <person name="Huang W."/>
            <person name="Hurgobin B."/>
            <person name="Li S."/>
            <person name="Liu C.W."/>
            <person name="McGrath A."/>
            <person name="Morahan G."/>
            <person name="Murray J."/>
            <person name="Weller J."/>
            <person name="Jian J."/>
            <person name="Singh K.B."/>
        </authorList>
    </citation>
    <scope>NUCLEOTIDE SEQUENCE [LARGE SCALE GENOMIC DNA]</scope>
    <source>
        <strain evidence="6">cv. Tanjil</strain>
        <tissue evidence="5">Whole plant</tissue>
    </source>
</reference>
<evidence type="ECO:0000256" key="2">
    <source>
        <dbReference type="ARBA" id="ARBA00022980"/>
    </source>
</evidence>
<accession>A0A4P1RHR6</accession>
<dbReference type="GO" id="GO:1990904">
    <property type="term" value="C:ribonucleoprotein complex"/>
    <property type="evidence" value="ECO:0007669"/>
    <property type="project" value="UniProtKB-KW"/>
</dbReference>
<dbReference type="PRINTS" id="PR00061">
    <property type="entry name" value="RIBOSOMALL19"/>
</dbReference>
<keyword evidence="6" id="KW-1185">Reference proteome</keyword>
<evidence type="ECO:0000256" key="1">
    <source>
        <dbReference type="ARBA" id="ARBA00005781"/>
    </source>
</evidence>
<evidence type="ECO:0000256" key="3">
    <source>
        <dbReference type="ARBA" id="ARBA00023274"/>
    </source>
</evidence>
<dbReference type="EMBL" id="CM007366">
    <property type="protein sequence ID" value="OIW10855.1"/>
    <property type="molecule type" value="Genomic_DNA"/>
</dbReference>
<dbReference type="Pfam" id="PF01245">
    <property type="entry name" value="Ribosomal_L19"/>
    <property type="match status" value="1"/>
</dbReference>
<dbReference type="InterPro" id="IPR001857">
    <property type="entry name" value="Ribosomal_bL19"/>
</dbReference>
<dbReference type="PANTHER" id="PTHR15680:SF10">
    <property type="entry name" value="LARGE RIBOSOMAL SUBUNIT PROTEIN BL19CY-RELATED"/>
    <property type="match status" value="1"/>
</dbReference>
<dbReference type="InterPro" id="IPR038657">
    <property type="entry name" value="Ribosomal_bL19_sf"/>
</dbReference>
<name>A0A4P1RHR6_LUPAN</name>
<protein>
    <recommendedName>
        <fullName evidence="7">Ribosomal protein L19</fullName>
    </recommendedName>
</protein>